<sequence>MLSVINSTFSPFHLGSFIRQQYNLRPDTVCTLLKTGINDSFLINDGASKFVYRVYSLNWRTRSEILEEIRLLNLLHSNHVPVSYPLLNIHGEYIEELKAPEGLRFGVLFTFAKGEKLLNFPIELHYQTGVIMAGMHRLTNGIKLGRVSYSAEEIMEDSFEQLKKFLPSGTAEMDFMVSAQKYLLDEFAHFDESQLRKGAVHMDIWFDNISIDQEAGITLFDFDFCGNGWLCYDVAYYILQLNSTEKDDAECKLKTEAFLNGYESVTGLTAEERRIIPHLGVALYFFYLGIQCRRFDNWSNTFLNEMYLKRFINLLVKRYFKKNGLG</sequence>
<comment type="similarity">
    <text evidence="1">Belongs to the pseudomonas-type ThrB family.</text>
</comment>
<dbReference type="InterPro" id="IPR002575">
    <property type="entry name" value="Aminoglycoside_PTrfase"/>
</dbReference>
<dbReference type="InterPro" id="IPR050249">
    <property type="entry name" value="Pseudomonas-type_ThrB"/>
</dbReference>
<organism evidence="3 4">
    <name type="scientific">Mucilaginibacter gotjawali</name>
    <dbReference type="NCBI Taxonomy" id="1550579"/>
    <lineage>
        <taxon>Bacteria</taxon>
        <taxon>Pseudomonadati</taxon>
        <taxon>Bacteroidota</taxon>
        <taxon>Sphingobacteriia</taxon>
        <taxon>Sphingobacteriales</taxon>
        <taxon>Sphingobacteriaceae</taxon>
        <taxon>Mucilaginibacter</taxon>
    </lineage>
</organism>
<dbReference type="Gene3D" id="3.30.200.20">
    <property type="entry name" value="Phosphorylase Kinase, domain 1"/>
    <property type="match status" value="1"/>
</dbReference>
<dbReference type="RefSeq" id="WP_096355776.1">
    <property type="nucleotide sequence ID" value="NZ_AP017313.1"/>
</dbReference>
<dbReference type="AlphaFoldDB" id="A0A839SKT8"/>
<dbReference type="GO" id="GO:0009088">
    <property type="term" value="P:threonine biosynthetic process"/>
    <property type="evidence" value="ECO:0007669"/>
    <property type="project" value="TreeGrafter"/>
</dbReference>
<keyword evidence="3" id="KW-0808">Transferase</keyword>
<dbReference type="PANTHER" id="PTHR21064">
    <property type="entry name" value="AMINOGLYCOSIDE PHOSPHOTRANSFERASE DOMAIN-CONTAINING PROTEIN-RELATED"/>
    <property type="match status" value="1"/>
</dbReference>
<dbReference type="OrthoDB" id="241498at2"/>
<dbReference type="SUPFAM" id="SSF56112">
    <property type="entry name" value="Protein kinase-like (PK-like)"/>
    <property type="match status" value="1"/>
</dbReference>
<feature type="domain" description="Aminoglycoside phosphotransferase" evidence="2">
    <location>
        <begin position="37"/>
        <end position="263"/>
    </location>
</feature>
<dbReference type="GO" id="GO:0004413">
    <property type="term" value="F:homoserine kinase activity"/>
    <property type="evidence" value="ECO:0007669"/>
    <property type="project" value="TreeGrafter"/>
</dbReference>
<evidence type="ECO:0000259" key="2">
    <source>
        <dbReference type="Pfam" id="PF01636"/>
    </source>
</evidence>
<comment type="caution">
    <text evidence="3">The sequence shown here is derived from an EMBL/GenBank/DDBJ whole genome shotgun (WGS) entry which is preliminary data.</text>
</comment>
<reference evidence="3" key="1">
    <citation type="submission" date="2020-08" db="EMBL/GenBank/DDBJ databases">
        <title>Genomic Encyclopedia of Type Strains, Phase III (KMG-III): the genomes of soil and plant-associated and newly described type strains.</title>
        <authorList>
            <person name="Whitman W."/>
        </authorList>
    </citation>
    <scope>NUCLEOTIDE SEQUENCE [LARGE SCALE GENOMIC DNA]</scope>
    <source>
        <strain evidence="3">CECT 8628</strain>
    </source>
</reference>
<dbReference type="Gene3D" id="3.90.1200.10">
    <property type="match status" value="1"/>
</dbReference>
<keyword evidence="3" id="KW-0418">Kinase</keyword>
<evidence type="ECO:0000256" key="1">
    <source>
        <dbReference type="ARBA" id="ARBA00038240"/>
    </source>
</evidence>
<dbReference type="EMBL" id="JACHWX010000027">
    <property type="protein sequence ID" value="MBB3058895.1"/>
    <property type="molecule type" value="Genomic_DNA"/>
</dbReference>
<name>A0A839SKT8_9SPHI</name>
<evidence type="ECO:0000313" key="4">
    <source>
        <dbReference type="Proteomes" id="UP000539265"/>
    </source>
</evidence>
<keyword evidence="4" id="KW-1185">Reference proteome</keyword>
<dbReference type="InterPro" id="IPR011009">
    <property type="entry name" value="Kinase-like_dom_sf"/>
</dbReference>
<accession>A0A839SKT8</accession>
<dbReference type="PANTHER" id="PTHR21064:SF6">
    <property type="entry name" value="AMINOGLYCOSIDE PHOSPHOTRANSFERASE DOMAIN-CONTAINING PROTEIN"/>
    <property type="match status" value="1"/>
</dbReference>
<proteinExistence type="inferred from homology"/>
<evidence type="ECO:0000313" key="3">
    <source>
        <dbReference type="EMBL" id="MBB3058895.1"/>
    </source>
</evidence>
<gene>
    <name evidence="3" type="ORF">FHS11_005355</name>
</gene>
<dbReference type="Proteomes" id="UP000539265">
    <property type="component" value="Unassembled WGS sequence"/>
</dbReference>
<protein>
    <submittedName>
        <fullName evidence="3">Ser/Thr protein kinase RdoA (MazF antagonist)</fullName>
    </submittedName>
</protein>
<dbReference type="Pfam" id="PF01636">
    <property type="entry name" value="APH"/>
    <property type="match status" value="1"/>
</dbReference>